<dbReference type="SUPFAM" id="SSF46689">
    <property type="entry name" value="Homeodomain-like"/>
    <property type="match status" value="1"/>
</dbReference>
<gene>
    <name evidence="6" type="ORF">GCM10011348_13680</name>
</gene>
<dbReference type="EMBL" id="BMLT01000003">
    <property type="protein sequence ID" value="GGO79432.1"/>
    <property type="molecule type" value="Genomic_DNA"/>
</dbReference>
<dbReference type="InterPro" id="IPR036271">
    <property type="entry name" value="Tet_transcr_reg_TetR-rel_C_sf"/>
</dbReference>
<evidence type="ECO:0000256" key="1">
    <source>
        <dbReference type="ARBA" id="ARBA00023015"/>
    </source>
</evidence>
<dbReference type="SUPFAM" id="SSF48498">
    <property type="entry name" value="Tetracyclin repressor-like, C-terminal domain"/>
    <property type="match status" value="1"/>
</dbReference>
<keyword evidence="3" id="KW-0804">Transcription</keyword>
<name>A0A917ZCY4_9GAMM</name>
<evidence type="ECO:0000259" key="5">
    <source>
        <dbReference type="PROSITE" id="PS50977"/>
    </source>
</evidence>
<dbReference type="PROSITE" id="PS50977">
    <property type="entry name" value="HTH_TETR_2"/>
    <property type="match status" value="1"/>
</dbReference>
<dbReference type="Pfam" id="PF00440">
    <property type="entry name" value="TetR_N"/>
    <property type="match status" value="1"/>
</dbReference>
<dbReference type="PANTHER" id="PTHR30055:SF234">
    <property type="entry name" value="HTH-TYPE TRANSCRIPTIONAL REGULATOR BETI"/>
    <property type="match status" value="1"/>
</dbReference>
<dbReference type="InterPro" id="IPR001647">
    <property type="entry name" value="HTH_TetR"/>
</dbReference>
<dbReference type="InterPro" id="IPR009057">
    <property type="entry name" value="Homeodomain-like_sf"/>
</dbReference>
<dbReference type="Pfam" id="PF13305">
    <property type="entry name" value="TetR_C_33"/>
    <property type="match status" value="1"/>
</dbReference>
<dbReference type="PANTHER" id="PTHR30055">
    <property type="entry name" value="HTH-TYPE TRANSCRIPTIONAL REGULATOR RUTR"/>
    <property type="match status" value="1"/>
</dbReference>
<comment type="caution">
    <text evidence="6">The sequence shown here is derived from an EMBL/GenBank/DDBJ whole genome shotgun (WGS) entry which is preliminary data.</text>
</comment>
<sequence length="203" mass="22231">MARPREHSAEELRELALSAAGRLLDEQGIEALSARRIAAAIGYSAATLYSVFRNLDDLCWHLNAQTLGQLHAALGAVGGSEPRAQLHAYAAAYVAFARAQPQRWSLLFEHRTSPGVDIPDWLGASIERLFERVEAPLRALAPAASEADIRLQARTLWGSVHGLAVLQQRGKLFLSGDQASLRMLPTLVDQYLDGWLSARGELR</sequence>
<dbReference type="Proteomes" id="UP000599578">
    <property type="component" value="Unassembled WGS sequence"/>
</dbReference>
<dbReference type="InterPro" id="IPR050109">
    <property type="entry name" value="HTH-type_TetR-like_transc_reg"/>
</dbReference>
<feature type="DNA-binding region" description="H-T-H motif" evidence="4">
    <location>
        <begin position="33"/>
        <end position="52"/>
    </location>
</feature>
<evidence type="ECO:0000256" key="3">
    <source>
        <dbReference type="ARBA" id="ARBA00023163"/>
    </source>
</evidence>
<keyword evidence="2 4" id="KW-0238">DNA-binding</keyword>
<organism evidence="6 7">
    <name type="scientific">Marinobacterium nitratireducens</name>
    <dbReference type="NCBI Taxonomy" id="518897"/>
    <lineage>
        <taxon>Bacteria</taxon>
        <taxon>Pseudomonadati</taxon>
        <taxon>Pseudomonadota</taxon>
        <taxon>Gammaproteobacteria</taxon>
        <taxon>Oceanospirillales</taxon>
        <taxon>Oceanospirillaceae</taxon>
        <taxon>Marinobacterium</taxon>
    </lineage>
</organism>
<evidence type="ECO:0000256" key="4">
    <source>
        <dbReference type="PROSITE-ProRule" id="PRU00335"/>
    </source>
</evidence>
<evidence type="ECO:0000313" key="6">
    <source>
        <dbReference type="EMBL" id="GGO79432.1"/>
    </source>
</evidence>
<dbReference type="RefSeq" id="WP_188859773.1">
    <property type="nucleotide sequence ID" value="NZ_BMLT01000003.1"/>
</dbReference>
<keyword evidence="7" id="KW-1185">Reference proteome</keyword>
<dbReference type="Gene3D" id="1.10.357.10">
    <property type="entry name" value="Tetracycline Repressor, domain 2"/>
    <property type="match status" value="1"/>
</dbReference>
<evidence type="ECO:0000256" key="2">
    <source>
        <dbReference type="ARBA" id="ARBA00023125"/>
    </source>
</evidence>
<evidence type="ECO:0000313" key="7">
    <source>
        <dbReference type="Proteomes" id="UP000599578"/>
    </source>
</evidence>
<keyword evidence="1" id="KW-0805">Transcription regulation</keyword>
<protein>
    <recommendedName>
        <fullName evidence="5">HTH tetR-type domain-containing protein</fullName>
    </recommendedName>
</protein>
<accession>A0A917ZCY4</accession>
<proteinExistence type="predicted"/>
<dbReference type="GO" id="GO:0003700">
    <property type="term" value="F:DNA-binding transcription factor activity"/>
    <property type="evidence" value="ECO:0007669"/>
    <property type="project" value="TreeGrafter"/>
</dbReference>
<feature type="domain" description="HTH tetR-type" evidence="5">
    <location>
        <begin position="10"/>
        <end position="70"/>
    </location>
</feature>
<dbReference type="InterPro" id="IPR025996">
    <property type="entry name" value="MT1864/Rv1816-like_C"/>
</dbReference>
<dbReference type="GO" id="GO:0000976">
    <property type="term" value="F:transcription cis-regulatory region binding"/>
    <property type="evidence" value="ECO:0007669"/>
    <property type="project" value="TreeGrafter"/>
</dbReference>
<reference evidence="6 7" key="1">
    <citation type="journal article" date="2014" name="Int. J. Syst. Evol. Microbiol.">
        <title>Complete genome sequence of Corynebacterium casei LMG S-19264T (=DSM 44701T), isolated from a smear-ripened cheese.</title>
        <authorList>
            <consortium name="US DOE Joint Genome Institute (JGI-PGF)"/>
            <person name="Walter F."/>
            <person name="Albersmeier A."/>
            <person name="Kalinowski J."/>
            <person name="Ruckert C."/>
        </authorList>
    </citation>
    <scope>NUCLEOTIDE SEQUENCE [LARGE SCALE GENOMIC DNA]</scope>
    <source>
        <strain evidence="6 7">CGMCC 1.7286</strain>
    </source>
</reference>
<dbReference type="AlphaFoldDB" id="A0A917ZCY4"/>